<dbReference type="EMBL" id="JASCZI010182801">
    <property type="protein sequence ID" value="MED6188634.1"/>
    <property type="molecule type" value="Genomic_DNA"/>
</dbReference>
<organism evidence="3 4">
    <name type="scientific">Stylosanthes scabra</name>
    <dbReference type="NCBI Taxonomy" id="79078"/>
    <lineage>
        <taxon>Eukaryota</taxon>
        <taxon>Viridiplantae</taxon>
        <taxon>Streptophyta</taxon>
        <taxon>Embryophyta</taxon>
        <taxon>Tracheophyta</taxon>
        <taxon>Spermatophyta</taxon>
        <taxon>Magnoliopsida</taxon>
        <taxon>eudicotyledons</taxon>
        <taxon>Gunneridae</taxon>
        <taxon>Pentapetalae</taxon>
        <taxon>rosids</taxon>
        <taxon>fabids</taxon>
        <taxon>Fabales</taxon>
        <taxon>Fabaceae</taxon>
        <taxon>Papilionoideae</taxon>
        <taxon>50 kb inversion clade</taxon>
        <taxon>dalbergioids sensu lato</taxon>
        <taxon>Dalbergieae</taxon>
        <taxon>Pterocarpus clade</taxon>
        <taxon>Stylosanthes</taxon>
    </lineage>
</organism>
<name>A0ABU6WTF6_9FABA</name>
<keyword evidence="4" id="KW-1185">Reference proteome</keyword>
<dbReference type="Proteomes" id="UP001341840">
    <property type="component" value="Unassembled WGS sequence"/>
</dbReference>
<dbReference type="InterPro" id="IPR040256">
    <property type="entry name" value="At4g02000-like"/>
</dbReference>
<evidence type="ECO:0000313" key="4">
    <source>
        <dbReference type="Proteomes" id="UP001341840"/>
    </source>
</evidence>
<dbReference type="InterPro" id="IPR025558">
    <property type="entry name" value="DUF4283"/>
</dbReference>
<sequence>MASPAVHLLDNSSEAITDEEWVVTFDDEDVREGVEKCKKSLIGSLLLDRSFSASALETTLFSIWRQPEGFRVLDQGGNLFQFFFAKEIDLIRLEKGAPWLFKNHILNLKRWSAKTVIREEEFATVPIWIQCWGSLPKHCKAKSLGWKIGGALGKEVKWGAWLRAYQFGWRSFPQKENLNPNRPKMAEEDENRPRKPTPVSLLRRFASLSVQNVGLKPHTEKNHEFEHNMKVIDKEYGAASSNSGDVNKELIETGDSAIHYSIAELPFSIGTCSLHGGRRGGKR</sequence>
<evidence type="ECO:0000313" key="3">
    <source>
        <dbReference type="EMBL" id="MED6188634.1"/>
    </source>
</evidence>
<gene>
    <name evidence="3" type="ORF">PIB30_087740</name>
</gene>
<proteinExistence type="predicted"/>
<comment type="caution">
    <text evidence="3">The sequence shown here is derived from an EMBL/GenBank/DDBJ whole genome shotgun (WGS) entry which is preliminary data.</text>
</comment>
<dbReference type="PANTHER" id="PTHR31286">
    <property type="entry name" value="GLYCINE-RICH CELL WALL STRUCTURAL PROTEIN 1.8-LIKE"/>
    <property type="match status" value="1"/>
</dbReference>
<accession>A0ABU6WTF6</accession>
<evidence type="ECO:0000256" key="1">
    <source>
        <dbReference type="SAM" id="MobiDB-lite"/>
    </source>
</evidence>
<dbReference type="PANTHER" id="PTHR31286:SF178">
    <property type="entry name" value="DUF4283 DOMAIN-CONTAINING PROTEIN"/>
    <property type="match status" value="1"/>
</dbReference>
<protein>
    <recommendedName>
        <fullName evidence="2">DUF4283 domain-containing protein</fullName>
    </recommendedName>
</protein>
<dbReference type="Pfam" id="PF14111">
    <property type="entry name" value="DUF4283"/>
    <property type="match status" value="1"/>
</dbReference>
<reference evidence="3 4" key="1">
    <citation type="journal article" date="2023" name="Plants (Basel)">
        <title>Bridging the Gap: Combining Genomics and Transcriptomics Approaches to Understand Stylosanthes scabra, an Orphan Legume from the Brazilian Caatinga.</title>
        <authorList>
            <person name="Ferreira-Neto J.R.C."/>
            <person name="da Silva M.D."/>
            <person name="Binneck E."/>
            <person name="de Melo N.F."/>
            <person name="da Silva R.H."/>
            <person name="de Melo A.L.T.M."/>
            <person name="Pandolfi V."/>
            <person name="Bustamante F.O."/>
            <person name="Brasileiro-Vidal A.C."/>
            <person name="Benko-Iseppon A.M."/>
        </authorList>
    </citation>
    <scope>NUCLEOTIDE SEQUENCE [LARGE SCALE GENOMIC DNA]</scope>
    <source>
        <tissue evidence="3">Leaves</tissue>
    </source>
</reference>
<evidence type="ECO:0000259" key="2">
    <source>
        <dbReference type="Pfam" id="PF14111"/>
    </source>
</evidence>
<feature type="region of interest" description="Disordered" evidence="1">
    <location>
        <begin position="176"/>
        <end position="197"/>
    </location>
</feature>
<feature type="domain" description="DUF4283" evidence="2">
    <location>
        <begin position="35"/>
        <end position="115"/>
    </location>
</feature>